<feature type="domain" description="U3 small nucleolar RNA-associated protein 6 N-terminal" evidence="5">
    <location>
        <begin position="12"/>
        <end position="88"/>
    </location>
</feature>
<keyword evidence="3" id="KW-0677">Repeat</keyword>
<dbReference type="InterPro" id="IPR013949">
    <property type="entry name" value="Utp6"/>
</dbReference>
<dbReference type="Gene3D" id="1.25.40.10">
    <property type="entry name" value="Tetratricopeptide repeat domain"/>
    <property type="match status" value="1"/>
</dbReference>
<dbReference type="GO" id="GO:0032040">
    <property type="term" value="C:small-subunit processome"/>
    <property type="evidence" value="ECO:0007669"/>
    <property type="project" value="TreeGrafter"/>
</dbReference>
<dbReference type="GO" id="GO:0034388">
    <property type="term" value="C:Pwp2p-containing subcomplex of 90S preribosome"/>
    <property type="evidence" value="ECO:0007669"/>
    <property type="project" value="TreeGrafter"/>
</dbReference>
<evidence type="ECO:0000256" key="1">
    <source>
        <dbReference type="ARBA" id="ARBA00004604"/>
    </source>
</evidence>
<organism evidence="6 7">
    <name type="scientific">Plectosphaerella plurivora</name>
    <dbReference type="NCBI Taxonomy" id="936078"/>
    <lineage>
        <taxon>Eukaryota</taxon>
        <taxon>Fungi</taxon>
        <taxon>Dikarya</taxon>
        <taxon>Ascomycota</taxon>
        <taxon>Pezizomycotina</taxon>
        <taxon>Sordariomycetes</taxon>
        <taxon>Hypocreomycetidae</taxon>
        <taxon>Glomerellales</taxon>
        <taxon>Plectosphaerellaceae</taxon>
        <taxon>Plectosphaerella</taxon>
    </lineage>
</organism>
<evidence type="ECO:0000259" key="5">
    <source>
        <dbReference type="Pfam" id="PF08640"/>
    </source>
</evidence>
<comment type="caution">
    <text evidence="6">The sequence shown here is derived from an EMBL/GenBank/DDBJ whole genome shotgun (WGS) entry which is preliminary data.</text>
</comment>
<keyword evidence="7" id="KW-1185">Reference proteome</keyword>
<comment type="subcellular location">
    <subcellularLocation>
        <location evidence="1">Nucleus</location>
        <location evidence="1">Nucleolus</location>
    </subcellularLocation>
</comment>
<protein>
    <submittedName>
        <fullName evidence="6">U3 small nucleolar RNA-associated protein 6-domain-containing protein</fullName>
    </submittedName>
</protein>
<evidence type="ECO:0000313" key="7">
    <source>
        <dbReference type="Proteomes" id="UP000770015"/>
    </source>
</evidence>
<dbReference type="EMBL" id="JAGSXJ010000034">
    <property type="protein sequence ID" value="KAH6668123.1"/>
    <property type="molecule type" value="Genomic_DNA"/>
</dbReference>
<dbReference type="OrthoDB" id="28112at2759"/>
<dbReference type="AlphaFoldDB" id="A0A9P8V2U3"/>
<dbReference type="GO" id="GO:0030515">
    <property type="term" value="F:snoRNA binding"/>
    <property type="evidence" value="ECO:0007669"/>
    <property type="project" value="InterPro"/>
</dbReference>
<reference evidence="6" key="1">
    <citation type="journal article" date="2021" name="Nat. Commun.">
        <title>Genetic determinants of endophytism in the Arabidopsis root mycobiome.</title>
        <authorList>
            <person name="Mesny F."/>
            <person name="Miyauchi S."/>
            <person name="Thiergart T."/>
            <person name="Pickel B."/>
            <person name="Atanasova L."/>
            <person name="Karlsson M."/>
            <person name="Huettel B."/>
            <person name="Barry K.W."/>
            <person name="Haridas S."/>
            <person name="Chen C."/>
            <person name="Bauer D."/>
            <person name="Andreopoulos W."/>
            <person name="Pangilinan J."/>
            <person name="LaButti K."/>
            <person name="Riley R."/>
            <person name="Lipzen A."/>
            <person name="Clum A."/>
            <person name="Drula E."/>
            <person name="Henrissat B."/>
            <person name="Kohler A."/>
            <person name="Grigoriev I.V."/>
            <person name="Martin F.M."/>
            <person name="Hacquard S."/>
        </authorList>
    </citation>
    <scope>NUCLEOTIDE SEQUENCE</scope>
    <source>
        <strain evidence="6">MPI-SDFR-AT-0117</strain>
    </source>
</reference>
<accession>A0A9P8V2U3</accession>
<dbReference type="Proteomes" id="UP000770015">
    <property type="component" value="Unassembled WGS sequence"/>
</dbReference>
<proteinExistence type="predicted"/>
<keyword evidence="4" id="KW-0539">Nucleus</keyword>
<dbReference type="PANTHER" id="PTHR23271">
    <property type="entry name" value="HEPATOCELLULAR CARCINOMA-ASSOCIATED ANTIGEN 66"/>
    <property type="match status" value="1"/>
</dbReference>
<evidence type="ECO:0000313" key="6">
    <source>
        <dbReference type="EMBL" id="KAH6668123.1"/>
    </source>
</evidence>
<evidence type="ECO:0000256" key="2">
    <source>
        <dbReference type="ARBA" id="ARBA00022552"/>
    </source>
</evidence>
<dbReference type="SUPFAM" id="SSF48452">
    <property type="entry name" value="TPR-like"/>
    <property type="match status" value="1"/>
</dbReference>
<keyword evidence="2" id="KW-0698">rRNA processing</keyword>
<dbReference type="InterPro" id="IPR055347">
    <property type="entry name" value="UTP6_N"/>
</dbReference>
<dbReference type="GO" id="GO:0000462">
    <property type="term" value="P:maturation of SSU-rRNA from tricistronic rRNA transcript (SSU-rRNA, 5.8S rRNA, LSU-rRNA)"/>
    <property type="evidence" value="ECO:0007669"/>
    <property type="project" value="InterPro"/>
</dbReference>
<dbReference type="Pfam" id="PF08640">
    <property type="entry name" value="U3_assoc_6"/>
    <property type="match status" value="1"/>
</dbReference>
<gene>
    <name evidence="6" type="ORF">F5X68DRAFT_160125</name>
</gene>
<dbReference type="InterPro" id="IPR011990">
    <property type="entry name" value="TPR-like_helical_dom_sf"/>
</dbReference>
<sequence>MAGVAEKARFYLERSVPQLREWERKEIFTKDEIRSIVQKRSDFEHRCLAPGVKAEDFTTYAQWEISLDALRKKRCERLKIRHVSSQHATQARVMAIYDRAVFKRPDSKALWLEFLAYTAKVKATKRWRKTMTAVLRLMPRDADLWVLAGRRSAMNGDMGAARGFFMRGCRFCTADEGLWVEYARCELEWLAKVERKKNEPKRGKKVAAIASEQVDDDDAMMFTINDDEDDDADEVILPDPEQAKAAKAVFEKEEAETLENNPAMDGAIPMAIFDVARKQSFFKGSSGETFFDLFASFTNLSVQGKLLQHALEAMQEDFPESPSTWCCYIRRPLVGVSPSTAEFPRGLRDVLARLEEGLAGTSDAAALKEKMVEWADEILALPELDPSIRAVLEHVKTNLA</sequence>
<evidence type="ECO:0000256" key="4">
    <source>
        <dbReference type="ARBA" id="ARBA00023242"/>
    </source>
</evidence>
<evidence type="ECO:0000256" key="3">
    <source>
        <dbReference type="ARBA" id="ARBA00022737"/>
    </source>
</evidence>
<dbReference type="PANTHER" id="PTHR23271:SF1">
    <property type="entry name" value="U3 SMALL NUCLEOLAR RNA-ASSOCIATED PROTEIN 6 HOMOLOG"/>
    <property type="match status" value="1"/>
</dbReference>
<name>A0A9P8V2U3_9PEZI</name>